<feature type="domain" description="C2" evidence="1">
    <location>
        <begin position="98"/>
        <end position="238"/>
    </location>
</feature>
<dbReference type="PANTHER" id="PTHR10024">
    <property type="entry name" value="SYNAPTOTAGMIN"/>
    <property type="match status" value="1"/>
</dbReference>
<evidence type="ECO:0000313" key="3">
    <source>
        <dbReference type="Proteomes" id="UP000230066"/>
    </source>
</evidence>
<dbReference type="Gene3D" id="2.60.40.150">
    <property type="entry name" value="C2 domain"/>
    <property type="match status" value="2"/>
</dbReference>
<dbReference type="GO" id="GO:0001786">
    <property type="term" value="F:phosphatidylserine binding"/>
    <property type="evidence" value="ECO:0007669"/>
    <property type="project" value="TreeGrafter"/>
</dbReference>
<dbReference type="EMBL" id="JXXN02000365">
    <property type="protein sequence ID" value="THD27630.1"/>
    <property type="molecule type" value="Genomic_DNA"/>
</dbReference>
<dbReference type="Pfam" id="PF00168">
    <property type="entry name" value="C2"/>
    <property type="match status" value="2"/>
</dbReference>
<protein>
    <submittedName>
        <fullName evidence="2">Synaptotagmin-15</fullName>
    </submittedName>
</protein>
<proteinExistence type="predicted"/>
<dbReference type="GO" id="GO:0017156">
    <property type="term" value="P:calcium-ion regulated exocytosis"/>
    <property type="evidence" value="ECO:0007669"/>
    <property type="project" value="TreeGrafter"/>
</dbReference>
<dbReference type="GO" id="GO:0030276">
    <property type="term" value="F:clathrin binding"/>
    <property type="evidence" value="ECO:0007669"/>
    <property type="project" value="TreeGrafter"/>
</dbReference>
<dbReference type="PROSITE" id="PS50004">
    <property type="entry name" value="C2"/>
    <property type="match status" value="2"/>
</dbReference>
<organism evidence="2 3">
    <name type="scientific">Fasciola hepatica</name>
    <name type="common">Liver fluke</name>
    <dbReference type="NCBI Taxonomy" id="6192"/>
    <lineage>
        <taxon>Eukaryota</taxon>
        <taxon>Metazoa</taxon>
        <taxon>Spiralia</taxon>
        <taxon>Lophotrochozoa</taxon>
        <taxon>Platyhelminthes</taxon>
        <taxon>Trematoda</taxon>
        <taxon>Digenea</taxon>
        <taxon>Plagiorchiida</taxon>
        <taxon>Echinostomata</taxon>
        <taxon>Echinostomatoidea</taxon>
        <taxon>Fasciolidae</taxon>
        <taxon>Fasciola</taxon>
    </lineage>
</organism>
<dbReference type="InterPro" id="IPR000008">
    <property type="entry name" value="C2_dom"/>
</dbReference>
<keyword evidence="3" id="KW-1185">Reference proteome</keyword>
<name>A0A4E0S3L1_FASHE</name>
<comment type="caution">
    <text evidence="2">The sequence shown here is derived from an EMBL/GenBank/DDBJ whole genome shotgun (WGS) entry which is preliminary data.</text>
</comment>
<dbReference type="SMART" id="SM00239">
    <property type="entry name" value="C2"/>
    <property type="match status" value="2"/>
</dbReference>
<gene>
    <name evidence="2" type="ORF">D915_001541</name>
</gene>
<accession>A0A4E0S3L1</accession>
<dbReference type="PANTHER" id="PTHR10024:SF234">
    <property type="entry name" value="SYNAPTOTAGMIN-15-RELATED"/>
    <property type="match status" value="1"/>
</dbReference>
<dbReference type="SUPFAM" id="SSF49562">
    <property type="entry name" value="C2 domain (Calcium/lipid-binding domain, CaLB)"/>
    <property type="match status" value="2"/>
</dbReference>
<dbReference type="GO" id="GO:0070382">
    <property type="term" value="C:exocytic vesicle"/>
    <property type="evidence" value="ECO:0007669"/>
    <property type="project" value="TreeGrafter"/>
</dbReference>
<dbReference type="GO" id="GO:0000149">
    <property type="term" value="F:SNARE binding"/>
    <property type="evidence" value="ECO:0007669"/>
    <property type="project" value="TreeGrafter"/>
</dbReference>
<dbReference type="AlphaFoldDB" id="A0A4E0S3L1"/>
<dbReference type="GO" id="GO:0005886">
    <property type="term" value="C:plasma membrane"/>
    <property type="evidence" value="ECO:0007669"/>
    <property type="project" value="TreeGrafter"/>
</dbReference>
<dbReference type="InterPro" id="IPR035892">
    <property type="entry name" value="C2_domain_sf"/>
</dbReference>
<evidence type="ECO:0000259" key="1">
    <source>
        <dbReference type="PROSITE" id="PS50004"/>
    </source>
</evidence>
<evidence type="ECO:0000313" key="2">
    <source>
        <dbReference type="EMBL" id="THD27630.1"/>
    </source>
</evidence>
<dbReference type="GO" id="GO:0005509">
    <property type="term" value="F:calcium ion binding"/>
    <property type="evidence" value="ECO:0007669"/>
    <property type="project" value="TreeGrafter"/>
</dbReference>
<reference evidence="2" key="1">
    <citation type="submission" date="2019-03" db="EMBL/GenBank/DDBJ databases">
        <title>Improved annotation for the trematode Fasciola hepatica.</title>
        <authorList>
            <person name="Choi Y.-J."/>
            <person name="Martin J."/>
            <person name="Mitreva M."/>
        </authorList>
    </citation>
    <scope>NUCLEOTIDE SEQUENCE [LARGE SCALE GENOMIC DNA]</scope>
</reference>
<sequence length="395" mass="44864">MDSFSNKISPIINRIRSNPFVERVIGKDEPACPVSTSEDQSPQHVITKDNGPLTGQLWDVSSRQAQNRHIQARQLGRLDPALYVSEETEDLYEITPGHLGRVWFTVNYSKSSELLRVTIHKARNLRQLSIANSGASVGGVEHAMTANDECVFQDFRIKVFIDQAEKKYHTTSIKKQTINPNFNEQFCFQVAPHSLNQHVLRLNVLGIDKRKRCKLVGYATFNLALLEKQQQQPQQQTDGKELRVYRDIQLDNETEATSNPQLMVALTFFPSTARLIVGLFKCHHLPLKENGMPIDVYARVVLHQGLQGKELKSKRTEPLGMRDSFDESFVFQKIPDPANVNVRITLIQQGFLNKQLAFVVLGGEMVSKGGGVAQWKAMLEHPEEQVCEWQDMQLF</sequence>
<dbReference type="GO" id="GO:0005544">
    <property type="term" value="F:calcium-dependent phospholipid binding"/>
    <property type="evidence" value="ECO:0007669"/>
    <property type="project" value="TreeGrafter"/>
</dbReference>
<dbReference type="Proteomes" id="UP000230066">
    <property type="component" value="Unassembled WGS sequence"/>
</dbReference>
<feature type="domain" description="C2" evidence="1">
    <location>
        <begin position="258"/>
        <end position="376"/>
    </location>
</feature>